<gene>
    <name evidence="2" type="ORF">BJY18_003236</name>
</gene>
<dbReference type="CDD" id="cd03441">
    <property type="entry name" value="R_hydratase_like"/>
    <property type="match status" value="1"/>
</dbReference>
<dbReference type="InterPro" id="IPR029069">
    <property type="entry name" value="HotDog_dom_sf"/>
</dbReference>
<comment type="caution">
    <text evidence="2">The sequence shown here is derived from an EMBL/GenBank/DDBJ whole genome shotgun (WGS) entry which is preliminary data.</text>
</comment>
<dbReference type="Proteomes" id="UP000581769">
    <property type="component" value="Unassembled WGS sequence"/>
</dbReference>
<keyword evidence="3" id="KW-1185">Reference proteome</keyword>
<dbReference type="EMBL" id="JACHMG010000001">
    <property type="protein sequence ID" value="MBB4685751.1"/>
    <property type="molecule type" value="Genomic_DNA"/>
</dbReference>
<evidence type="ECO:0000313" key="2">
    <source>
        <dbReference type="EMBL" id="MBB4685751.1"/>
    </source>
</evidence>
<dbReference type="InterPro" id="IPR039569">
    <property type="entry name" value="FAS1-like_DH_region"/>
</dbReference>
<dbReference type="RefSeq" id="WP_184780728.1">
    <property type="nucleotide sequence ID" value="NZ_JACHMG010000001.1"/>
</dbReference>
<evidence type="ECO:0000313" key="3">
    <source>
        <dbReference type="Proteomes" id="UP000581769"/>
    </source>
</evidence>
<organism evidence="2 3">
    <name type="scientific">Amycolatopsis jiangsuensis</name>
    <dbReference type="NCBI Taxonomy" id="1181879"/>
    <lineage>
        <taxon>Bacteria</taxon>
        <taxon>Bacillati</taxon>
        <taxon>Actinomycetota</taxon>
        <taxon>Actinomycetes</taxon>
        <taxon>Pseudonocardiales</taxon>
        <taxon>Pseudonocardiaceae</taxon>
        <taxon>Amycolatopsis</taxon>
    </lineage>
</organism>
<evidence type="ECO:0000259" key="1">
    <source>
        <dbReference type="Pfam" id="PF13452"/>
    </source>
</evidence>
<protein>
    <submittedName>
        <fullName evidence="2">Acyl dehydratase</fullName>
    </submittedName>
</protein>
<proteinExistence type="predicted"/>
<sequence length="152" mass="16242">MPIDDSVKGTRLPSVTMTLEAGRLASFAGATGQPDPVYRDPLAARNAGLPGLPVPPTFLFAIELEQPDPFAWLTGLGVDLRWVLHGEQAFTYHAMAYSGNTLVASPQIADVYRKKGGALQFVVKRTAVTHVDGSPVADLDSVIVVREPEVTS</sequence>
<name>A0A840IT00_9PSEU</name>
<accession>A0A840IT00</accession>
<dbReference type="Gene3D" id="3.10.129.10">
    <property type="entry name" value="Hotdog Thioesterase"/>
    <property type="match status" value="1"/>
</dbReference>
<dbReference type="PIRSF" id="PIRSF018072">
    <property type="entry name" value="UCP018072"/>
    <property type="match status" value="1"/>
</dbReference>
<dbReference type="Pfam" id="PF13452">
    <property type="entry name" value="FAS1_DH_region"/>
    <property type="match status" value="1"/>
</dbReference>
<feature type="domain" description="FAS1-like dehydratase" evidence="1">
    <location>
        <begin position="7"/>
        <end position="138"/>
    </location>
</feature>
<dbReference type="SUPFAM" id="SSF54637">
    <property type="entry name" value="Thioesterase/thiol ester dehydrase-isomerase"/>
    <property type="match status" value="1"/>
</dbReference>
<reference evidence="2 3" key="1">
    <citation type="submission" date="2020-08" db="EMBL/GenBank/DDBJ databases">
        <title>Sequencing the genomes of 1000 actinobacteria strains.</title>
        <authorList>
            <person name="Klenk H.-P."/>
        </authorList>
    </citation>
    <scope>NUCLEOTIDE SEQUENCE [LARGE SCALE GENOMIC DNA]</scope>
    <source>
        <strain evidence="2 3">DSM 45859</strain>
    </source>
</reference>
<dbReference type="AlphaFoldDB" id="A0A840IT00"/>
<dbReference type="InterPro" id="IPR016709">
    <property type="entry name" value="HadA-like"/>
</dbReference>